<sequence length="111" mass="12719">MGTQVFWKRNYPLKRVGPALPWPGLLLRSGPSHSYAMPGLEAAYWPRLGLSRDRTGPLTQSVTMLANEVWCKGCKVSDIVIEREFNKNFIGFLGKLKNYLAIFKRYVKNEE</sequence>
<evidence type="ECO:0000313" key="1">
    <source>
        <dbReference type="EMBL" id="ERN09608.1"/>
    </source>
</evidence>
<gene>
    <name evidence="1" type="ORF">AMTR_s00029p00179360</name>
</gene>
<dbReference type="EMBL" id="KI392980">
    <property type="protein sequence ID" value="ERN09608.1"/>
    <property type="molecule type" value="Genomic_DNA"/>
</dbReference>
<protein>
    <submittedName>
        <fullName evidence="1">Uncharacterized protein</fullName>
    </submittedName>
</protein>
<accession>W1PNG2</accession>
<dbReference type="Gramene" id="ERN09608">
    <property type="protein sequence ID" value="ERN09608"/>
    <property type="gene ID" value="AMTR_s00029p00179360"/>
</dbReference>
<name>W1PNG2_AMBTC</name>
<proteinExistence type="predicted"/>
<dbReference type="HOGENOM" id="CLU_2161791_0_0_1"/>
<dbReference type="AlphaFoldDB" id="W1PNG2"/>
<keyword evidence="2" id="KW-1185">Reference proteome</keyword>
<dbReference type="Proteomes" id="UP000017836">
    <property type="component" value="Unassembled WGS sequence"/>
</dbReference>
<reference evidence="2" key="1">
    <citation type="journal article" date="2013" name="Science">
        <title>The Amborella genome and the evolution of flowering plants.</title>
        <authorList>
            <consortium name="Amborella Genome Project"/>
        </authorList>
    </citation>
    <scope>NUCLEOTIDE SEQUENCE [LARGE SCALE GENOMIC DNA]</scope>
</reference>
<evidence type="ECO:0000313" key="2">
    <source>
        <dbReference type="Proteomes" id="UP000017836"/>
    </source>
</evidence>
<organism evidence="1 2">
    <name type="scientific">Amborella trichopoda</name>
    <dbReference type="NCBI Taxonomy" id="13333"/>
    <lineage>
        <taxon>Eukaryota</taxon>
        <taxon>Viridiplantae</taxon>
        <taxon>Streptophyta</taxon>
        <taxon>Embryophyta</taxon>
        <taxon>Tracheophyta</taxon>
        <taxon>Spermatophyta</taxon>
        <taxon>Magnoliopsida</taxon>
        <taxon>Amborellales</taxon>
        <taxon>Amborellaceae</taxon>
        <taxon>Amborella</taxon>
    </lineage>
</organism>